<dbReference type="Proteomes" id="UP000002255">
    <property type="component" value="Chromosome"/>
</dbReference>
<dbReference type="InterPro" id="IPR050228">
    <property type="entry name" value="Carboxylesterase_BioH"/>
</dbReference>
<dbReference type="PRINTS" id="PR00111">
    <property type="entry name" value="ABHYDROLASE"/>
</dbReference>
<organism evidence="3 4">
    <name type="scientific">Xylanimonas cellulosilytica (strain DSM 15894 / JCM 12276 / CECT 5975 / KCTC 9989 / LMG 20990 / NBRC 107835 / XIL07)</name>
    <dbReference type="NCBI Taxonomy" id="446471"/>
    <lineage>
        <taxon>Bacteria</taxon>
        <taxon>Bacillati</taxon>
        <taxon>Actinomycetota</taxon>
        <taxon>Actinomycetes</taxon>
        <taxon>Micrococcales</taxon>
        <taxon>Promicromonosporaceae</taxon>
        <taxon>Xylanimonas</taxon>
    </lineage>
</organism>
<name>D1BSG0_XYLCX</name>
<sequence>MHLDVDGTRIAYHLRGTEGAPVLVLLHGMGAASDASSWAPVAEDLARDHRLVVPDLRGHGDSGRPGTYTLAEMADDVAALLDRLGVERATVVGHSMGGLVAIALTLARPDLVEALVVEDSPPPRPGDWPPVDVTPPQRPGGPVSYDDEVRPAILRELDRRDPSWARRLGEITVPTLVVGGARSDIDQEALARMARRFAAGRMETIDAGHTIHGEAPDQFLALLRGWLPR</sequence>
<proteinExistence type="predicted"/>
<accession>D1BSG0</accession>
<dbReference type="RefSeq" id="WP_012878394.1">
    <property type="nucleotide sequence ID" value="NC_013530.1"/>
</dbReference>
<keyword evidence="3" id="KW-0378">Hydrolase</keyword>
<dbReference type="InterPro" id="IPR000073">
    <property type="entry name" value="AB_hydrolase_1"/>
</dbReference>
<reference evidence="3 4" key="2">
    <citation type="journal article" date="2010" name="Stand. Genomic Sci.">
        <title>Complete genome sequence of Xylanimonas cellulosilytica type strain (XIL07).</title>
        <authorList>
            <person name="Foster B."/>
            <person name="Pukall R."/>
            <person name="Abt B."/>
            <person name="Nolan M."/>
            <person name="Glavina Del Rio T."/>
            <person name="Chen F."/>
            <person name="Lucas S."/>
            <person name="Tice H."/>
            <person name="Pitluck S."/>
            <person name="Cheng J.-F."/>
            <person name="Chertkov O."/>
            <person name="Brettin T."/>
            <person name="Han C."/>
            <person name="Detter J.C."/>
            <person name="Bruce D."/>
            <person name="Goodwin L."/>
            <person name="Ivanova N."/>
            <person name="Mavromatis K."/>
            <person name="Pati A."/>
            <person name="Mikhailova N."/>
            <person name="Chen A."/>
            <person name="Palaniappan K."/>
            <person name="Land M."/>
            <person name="Hauser L."/>
            <person name="Chang Y.-J."/>
            <person name="Jeffries C.D."/>
            <person name="Chain P."/>
            <person name="Rohde M."/>
            <person name="Goeker M."/>
            <person name="Bristow J."/>
            <person name="Eisen J.A."/>
            <person name="Markowitz V."/>
            <person name="Hugenholtz P."/>
            <person name="Kyrpides N.C."/>
            <person name="Klenk H.-P."/>
            <person name="Lapidus A."/>
        </authorList>
    </citation>
    <scope>NUCLEOTIDE SEQUENCE [LARGE SCALE GENOMIC DNA]</scope>
    <source>
        <strain evidence="4">DSM 15894 / CECT 5975 / LMG 20990 / XIL07</strain>
    </source>
</reference>
<keyword evidence="4" id="KW-1185">Reference proteome</keyword>
<gene>
    <name evidence="3" type="ordered locus">Xcel_1628</name>
</gene>
<dbReference type="KEGG" id="xce:Xcel_1628"/>
<dbReference type="GO" id="GO:0016787">
    <property type="term" value="F:hydrolase activity"/>
    <property type="evidence" value="ECO:0007669"/>
    <property type="project" value="UniProtKB-KW"/>
</dbReference>
<protein>
    <submittedName>
        <fullName evidence="3">Alpha/beta hydrolase fold protein</fullName>
    </submittedName>
</protein>
<reference evidence="4" key="1">
    <citation type="submission" date="2009-11" db="EMBL/GenBank/DDBJ databases">
        <title>The complete chromosome of Xylanimonas cellulosilytica DSM 15894.</title>
        <authorList>
            <consortium name="US DOE Joint Genome Institute (JGI-PGF)"/>
            <person name="Lucas S."/>
            <person name="Copeland A."/>
            <person name="Lapidus A."/>
            <person name="Glavina del Rio T."/>
            <person name="Dalin E."/>
            <person name="Tice H."/>
            <person name="Bruce D."/>
            <person name="Goodwin L."/>
            <person name="Pitluck S."/>
            <person name="Kyrpides N."/>
            <person name="Mavromatis K."/>
            <person name="Ivanova N."/>
            <person name="Mikhailova N."/>
            <person name="Foster B."/>
            <person name="Clum A."/>
            <person name="Brettin T."/>
            <person name="Detter J.C."/>
            <person name="Han C."/>
            <person name="Larimer F."/>
            <person name="Land M."/>
            <person name="Hauser L."/>
            <person name="Markowitz V."/>
            <person name="Cheng J.F."/>
            <person name="Hugenholtz P."/>
            <person name="Woyke T."/>
            <person name="Wu D."/>
            <person name="Gehrich-Schroeter G."/>
            <person name="Schneider S."/>
            <person name="Pukall S.R."/>
            <person name="Klenk H.P."/>
            <person name="Eisen J.A."/>
        </authorList>
    </citation>
    <scope>NUCLEOTIDE SEQUENCE [LARGE SCALE GENOMIC DNA]</scope>
    <source>
        <strain evidence="4">DSM 15894 / CECT 5975 / LMG 20990 / XIL07</strain>
    </source>
</reference>
<dbReference type="eggNOG" id="COG2267">
    <property type="taxonomic scope" value="Bacteria"/>
</dbReference>
<evidence type="ECO:0000259" key="2">
    <source>
        <dbReference type="Pfam" id="PF00561"/>
    </source>
</evidence>
<dbReference type="OrthoDB" id="2987348at2"/>
<evidence type="ECO:0000313" key="3">
    <source>
        <dbReference type="EMBL" id="ACZ30652.1"/>
    </source>
</evidence>
<dbReference type="AlphaFoldDB" id="D1BSG0"/>
<dbReference type="PANTHER" id="PTHR43194:SF2">
    <property type="entry name" value="PEROXISOMAL MEMBRANE PROTEIN LPX1"/>
    <property type="match status" value="1"/>
</dbReference>
<feature type="region of interest" description="Disordered" evidence="1">
    <location>
        <begin position="118"/>
        <end position="146"/>
    </location>
</feature>
<dbReference type="Gene3D" id="3.40.50.1820">
    <property type="entry name" value="alpha/beta hydrolase"/>
    <property type="match status" value="1"/>
</dbReference>
<dbReference type="SUPFAM" id="SSF53474">
    <property type="entry name" value="alpha/beta-Hydrolases"/>
    <property type="match status" value="1"/>
</dbReference>
<dbReference type="EMBL" id="CP001821">
    <property type="protein sequence ID" value="ACZ30652.1"/>
    <property type="molecule type" value="Genomic_DNA"/>
</dbReference>
<dbReference type="InterPro" id="IPR029058">
    <property type="entry name" value="AB_hydrolase_fold"/>
</dbReference>
<dbReference type="PRINTS" id="PR00412">
    <property type="entry name" value="EPOXHYDRLASE"/>
</dbReference>
<dbReference type="InterPro" id="IPR000639">
    <property type="entry name" value="Epox_hydrolase-like"/>
</dbReference>
<dbReference type="STRING" id="446471.Xcel_1628"/>
<evidence type="ECO:0000256" key="1">
    <source>
        <dbReference type="SAM" id="MobiDB-lite"/>
    </source>
</evidence>
<feature type="compositionally biased region" description="Pro residues" evidence="1">
    <location>
        <begin position="120"/>
        <end position="139"/>
    </location>
</feature>
<feature type="domain" description="AB hydrolase-1" evidence="2">
    <location>
        <begin position="21"/>
        <end position="128"/>
    </location>
</feature>
<dbReference type="PANTHER" id="PTHR43194">
    <property type="entry name" value="HYDROLASE ALPHA/BETA FOLD FAMILY"/>
    <property type="match status" value="1"/>
</dbReference>
<evidence type="ECO:0000313" key="4">
    <source>
        <dbReference type="Proteomes" id="UP000002255"/>
    </source>
</evidence>
<dbReference type="Pfam" id="PF00561">
    <property type="entry name" value="Abhydrolase_1"/>
    <property type="match status" value="1"/>
</dbReference>
<dbReference type="HOGENOM" id="CLU_020336_50_4_11"/>